<evidence type="ECO:0000313" key="2">
    <source>
        <dbReference type="EMBL" id="MCS3918284.1"/>
    </source>
</evidence>
<dbReference type="Proteomes" id="UP001204798">
    <property type="component" value="Unassembled WGS sequence"/>
</dbReference>
<sequence>MQIRWELLVAFVAAGALTVASVIVFATLIARKTGAPWKYWLYGAAVFIVFQGVLRLPWLIPLNILLRDALHSSAAALVGFTAFAALTAALFERGGQWILFRKFMRPEERTATNALMIGAGHGGVEAFFIGLLIALQGVNYLLLFALPPEMLKSQEQAVAQAKAVFAQLAWWSPFMGMWERLSTQVFQIAATVLVWHSFRFGAKWFWLAVTAHFGADFVFPLLHRHARHWLGMDFGSLATEVGIAIYAAVWAYVAWQCLKVANSLSEGEGTKDEHLAENH</sequence>
<gene>
    <name evidence="2" type="ORF">M2350_000681</name>
</gene>
<evidence type="ECO:0000313" key="3">
    <source>
        <dbReference type="Proteomes" id="UP001204798"/>
    </source>
</evidence>
<accession>A0ABT2EK03</accession>
<feature type="transmembrane region" description="Helical" evidence="1">
    <location>
        <begin position="234"/>
        <end position="255"/>
    </location>
</feature>
<comment type="caution">
    <text evidence="2">The sequence shown here is derived from an EMBL/GenBank/DDBJ whole genome shotgun (WGS) entry which is preliminary data.</text>
</comment>
<feature type="transmembrane region" description="Helical" evidence="1">
    <location>
        <begin position="7"/>
        <end position="27"/>
    </location>
</feature>
<feature type="transmembrane region" description="Helical" evidence="1">
    <location>
        <begin position="70"/>
        <end position="91"/>
    </location>
</feature>
<keyword evidence="3" id="KW-1185">Reference proteome</keyword>
<dbReference type="Pfam" id="PF10086">
    <property type="entry name" value="YhfC"/>
    <property type="match status" value="1"/>
</dbReference>
<name>A0ABT2EK03_9BACT</name>
<reference evidence="2 3" key="1">
    <citation type="submission" date="2022-08" db="EMBL/GenBank/DDBJ databases">
        <title>Bacterial and archaeal communities from various locations to study Microbial Dark Matter (Phase II).</title>
        <authorList>
            <person name="Stepanauskas R."/>
        </authorList>
    </citation>
    <scope>NUCLEOTIDE SEQUENCE [LARGE SCALE GENOMIC DNA]</scope>
    <source>
        <strain evidence="2 3">PD1</strain>
    </source>
</reference>
<feature type="transmembrane region" description="Helical" evidence="1">
    <location>
        <begin position="39"/>
        <end position="58"/>
    </location>
</feature>
<keyword evidence="1" id="KW-0472">Membrane</keyword>
<dbReference type="RefSeq" id="WP_259093920.1">
    <property type="nucleotide sequence ID" value="NZ_CP130454.1"/>
</dbReference>
<dbReference type="InterPro" id="IPR011397">
    <property type="entry name" value="YhfC"/>
</dbReference>
<keyword evidence="1" id="KW-0812">Transmembrane</keyword>
<evidence type="ECO:0000256" key="1">
    <source>
        <dbReference type="SAM" id="Phobius"/>
    </source>
</evidence>
<proteinExistence type="predicted"/>
<feature type="transmembrane region" description="Helical" evidence="1">
    <location>
        <begin position="204"/>
        <end position="222"/>
    </location>
</feature>
<dbReference type="EMBL" id="JANUCP010000001">
    <property type="protein sequence ID" value="MCS3918284.1"/>
    <property type="molecule type" value="Genomic_DNA"/>
</dbReference>
<protein>
    <submittedName>
        <fullName evidence="2">Membrane protein YhfC</fullName>
    </submittedName>
</protein>
<feature type="transmembrane region" description="Helical" evidence="1">
    <location>
        <begin position="126"/>
        <end position="146"/>
    </location>
</feature>
<keyword evidence="1" id="KW-1133">Transmembrane helix</keyword>
<organism evidence="2 3">
    <name type="scientific">Candidatus Fervidibacter sacchari</name>
    <dbReference type="NCBI Taxonomy" id="1448929"/>
    <lineage>
        <taxon>Bacteria</taxon>
        <taxon>Candidatus Fervidibacterota</taxon>
        <taxon>Candidatus Fervidibacter</taxon>
    </lineage>
</organism>